<reference evidence="7 8" key="1">
    <citation type="submission" date="2023-10" db="EMBL/GenBank/DDBJ databases">
        <title>Noviherbaspirillum sp. CPCC 100848 genome assembly.</title>
        <authorList>
            <person name="Li X.Y."/>
            <person name="Fang X.M."/>
        </authorList>
    </citation>
    <scope>NUCLEOTIDE SEQUENCE [LARGE SCALE GENOMIC DNA]</scope>
    <source>
        <strain evidence="7 8">CPCC 100848</strain>
    </source>
</reference>
<feature type="transmembrane region" description="Helical" evidence="6">
    <location>
        <begin position="252"/>
        <end position="273"/>
    </location>
</feature>
<keyword evidence="8" id="KW-1185">Reference proteome</keyword>
<evidence type="ECO:0000256" key="1">
    <source>
        <dbReference type="ARBA" id="ARBA00004370"/>
    </source>
</evidence>
<dbReference type="Pfam" id="PF02104">
    <property type="entry name" value="SURF1"/>
    <property type="match status" value="1"/>
</dbReference>
<dbReference type="PANTHER" id="PTHR23427">
    <property type="entry name" value="SURFEIT LOCUS PROTEIN"/>
    <property type="match status" value="1"/>
</dbReference>
<evidence type="ECO:0000256" key="6">
    <source>
        <dbReference type="RuleBase" id="RU363076"/>
    </source>
</evidence>
<sequence length="285" mass="31340">MINGSERGRNPVSGRTGPRSRSFAFKLALTICALFTFVALLGLGTWQLYRLQWKQALIERVEQRVHAAPVTAPGPDRWMQITADSDEYRHVEVSGTFLYRFTTKVQALTELGSGYWLLTPLRDADGNIVFINRGFATSEIADKIIERETAVDNDCRQPATDNCERVRIVGLLRVSEPGGGFLRKNAPDAGRWYSRDIKALAAAHGLSGVAPYFIDADKASASRVSSGPSVHAVPTVQPVGGLTVISFQNNHLVYALTWYALALMVAGGFLWAAREERKSRRSDAG</sequence>
<dbReference type="InterPro" id="IPR002994">
    <property type="entry name" value="Surf1/Shy1"/>
</dbReference>
<name>A0ABU6JDN7_9BURK</name>
<accession>A0ABU6JDN7</accession>
<gene>
    <name evidence="7" type="ORF">RY831_21580</name>
</gene>
<dbReference type="PANTHER" id="PTHR23427:SF2">
    <property type="entry name" value="SURFEIT LOCUS PROTEIN 1"/>
    <property type="match status" value="1"/>
</dbReference>
<keyword evidence="3 6" id="KW-0812">Transmembrane</keyword>
<keyword evidence="5 6" id="KW-0472">Membrane</keyword>
<evidence type="ECO:0000256" key="4">
    <source>
        <dbReference type="ARBA" id="ARBA00022989"/>
    </source>
</evidence>
<dbReference type="PROSITE" id="PS50895">
    <property type="entry name" value="SURF1"/>
    <property type="match status" value="1"/>
</dbReference>
<dbReference type="RefSeq" id="WP_326508448.1">
    <property type="nucleotide sequence ID" value="NZ_JAWIIV010000021.1"/>
</dbReference>
<protein>
    <recommendedName>
        <fullName evidence="6">SURF1-like protein</fullName>
    </recommendedName>
</protein>
<organism evidence="7 8">
    <name type="scientific">Noviherbaspirillum album</name>
    <dbReference type="NCBI Taxonomy" id="3080276"/>
    <lineage>
        <taxon>Bacteria</taxon>
        <taxon>Pseudomonadati</taxon>
        <taxon>Pseudomonadota</taxon>
        <taxon>Betaproteobacteria</taxon>
        <taxon>Burkholderiales</taxon>
        <taxon>Oxalobacteraceae</taxon>
        <taxon>Noviherbaspirillum</taxon>
    </lineage>
</organism>
<feature type="transmembrane region" description="Helical" evidence="6">
    <location>
        <begin position="23"/>
        <end position="49"/>
    </location>
</feature>
<proteinExistence type="inferred from homology"/>
<dbReference type="Proteomes" id="UP001352263">
    <property type="component" value="Unassembled WGS sequence"/>
</dbReference>
<evidence type="ECO:0000313" key="7">
    <source>
        <dbReference type="EMBL" id="MEC4721764.1"/>
    </source>
</evidence>
<comment type="subcellular location">
    <subcellularLocation>
        <location evidence="6">Cell membrane</location>
        <topology evidence="6">Multi-pass membrane protein</topology>
    </subcellularLocation>
    <subcellularLocation>
        <location evidence="1">Membrane</location>
    </subcellularLocation>
</comment>
<evidence type="ECO:0000256" key="5">
    <source>
        <dbReference type="ARBA" id="ARBA00023136"/>
    </source>
</evidence>
<comment type="similarity">
    <text evidence="2 6">Belongs to the SURF1 family.</text>
</comment>
<keyword evidence="4 6" id="KW-1133">Transmembrane helix</keyword>
<dbReference type="EMBL" id="JAWIIV010000021">
    <property type="protein sequence ID" value="MEC4721764.1"/>
    <property type="molecule type" value="Genomic_DNA"/>
</dbReference>
<evidence type="ECO:0000256" key="2">
    <source>
        <dbReference type="ARBA" id="ARBA00007165"/>
    </source>
</evidence>
<comment type="caution">
    <text evidence="7">The sequence shown here is derived from an EMBL/GenBank/DDBJ whole genome shotgun (WGS) entry which is preliminary data.</text>
</comment>
<evidence type="ECO:0000313" key="8">
    <source>
        <dbReference type="Proteomes" id="UP001352263"/>
    </source>
</evidence>
<evidence type="ECO:0000256" key="3">
    <source>
        <dbReference type="ARBA" id="ARBA00022692"/>
    </source>
</evidence>
<dbReference type="InterPro" id="IPR045214">
    <property type="entry name" value="Surf1/Surf4"/>
</dbReference>
<keyword evidence="6" id="KW-1003">Cell membrane</keyword>
<dbReference type="CDD" id="cd06662">
    <property type="entry name" value="SURF1"/>
    <property type="match status" value="1"/>
</dbReference>